<name>A0A7X2PED1_9SPIO</name>
<evidence type="ECO:0000256" key="5">
    <source>
        <dbReference type="ARBA" id="ARBA00023067"/>
    </source>
</evidence>
<evidence type="ECO:0000313" key="9">
    <source>
        <dbReference type="EMBL" id="MSU06805.1"/>
    </source>
</evidence>
<dbReference type="GO" id="GO:0005524">
    <property type="term" value="F:ATP binding"/>
    <property type="evidence" value="ECO:0007669"/>
    <property type="project" value="UniProtKB-UniRule"/>
</dbReference>
<dbReference type="SUPFAM" id="SSF57997">
    <property type="entry name" value="Tropomyosin"/>
    <property type="match status" value="1"/>
</dbReference>
<comment type="similarity">
    <text evidence="7">Belongs to the SMC family.</text>
</comment>
<evidence type="ECO:0000256" key="6">
    <source>
        <dbReference type="ARBA" id="ARBA00023125"/>
    </source>
</evidence>
<dbReference type="EMBL" id="VUNN01000017">
    <property type="protein sequence ID" value="MSU06805.1"/>
    <property type="molecule type" value="Genomic_DNA"/>
</dbReference>
<dbReference type="InterPro" id="IPR024704">
    <property type="entry name" value="SMC"/>
</dbReference>
<evidence type="ECO:0000256" key="2">
    <source>
        <dbReference type="ARBA" id="ARBA00022741"/>
    </source>
</evidence>
<keyword evidence="2 7" id="KW-0547">Nucleotide-binding</keyword>
<keyword evidence="10" id="KW-1185">Reference proteome</keyword>
<dbReference type="PANTHER" id="PTHR42963">
    <property type="entry name" value="CHROMOSOME PARTITION PROTEIN MUKB"/>
    <property type="match status" value="1"/>
</dbReference>
<keyword evidence="4 7" id="KW-0175">Coiled coil</keyword>
<feature type="coiled-coil region" evidence="7">
    <location>
        <begin position="523"/>
        <end position="557"/>
    </location>
</feature>
<proteinExistence type="inferred from homology"/>
<dbReference type="InterPro" id="IPR003395">
    <property type="entry name" value="RecF/RecN/SMC_N"/>
</dbReference>
<comment type="subcellular location">
    <subcellularLocation>
        <location evidence="7">Cytoplasm</location>
    </subcellularLocation>
</comment>
<dbReference type="GO" id="GO:0007059">
    <property type="term" value="P:chromosome segregation"/>
    <property type="evidence" value="ECO:0007669"/>
    <property type="project" value="UniProtKB-UniRule"/>
</dbReference>
<accession>A0A7X2PED1</accession>
<dbReference type="GO" id="GO:0006260">
    <property type="term" value="P:DNA replication"/>
    <property type="evidence" value="ECO:0007669"/>
    <property type="project" value="UniProtKB-UniRule"/>
</dbReference>
<dbReference type="InterPro" id="IPR027417">
    <property type="entry name" value="P-loop_NTPase"/>
</dbReference>
<dbReference type="Gene3D" id="3.40.50.300">
    <property type="entry name" value="P-loop containing nucleotide triphosphate hydrolases"/>
    <property type="match status" value="2"/>
</dbReference>
<dbReference type="HAMAP" id="MF_01894">
    <property type="entry name" value="Smc_prok"/>
    <property type="match status" value="1"/>
</dbReference>
<dbReference type="PANTHER" id="PTHR42963:SF1">
    <property type="entry name" value="DUF4476 DOMAIN-CONTAINING PROTEIN"/>
    <property type="match status" value="1"/>
</dbReference>
<dbReference type="RefSeq" id="WP_154425957.1">
    <property type="nucleotide sequence ID" value="NZ_VUNN01000017.1"/>
</dbReference>
<evidence type="ECO:0000256" key="1">
    <source>
        <dbReference type="ARBA" id="ARBA00022490"/>
    </source>
</evidence>
<comment type="subunit">
    <text evidence="7">Homodimer.</text>
</comment>
<evidence type="ECO:0000256" key="3">
    <source>
        <dbReference type="ARBA" id="ARBA00022840"/>
    </source>
</evidence>
<dbReference type="PIRSF" id="PIRSF005719">
    <property type="entry name" value="SMC"/>
    <property type="match status" value="1"/>
</dbReference>
<feature type="binding site" evidence="7">
    <location>
        <begin position="32"/>
        <end position="39"/>
    </location>
    <ligand>
        <name>ATP</name>
        <dbReference type="ChEBI" id="CHEBI:30616"/>
    </ligand>
</feature>
<sequence>MFLKCLDIVGFKSFADKTHIDFADGITSLLGPNGCGKSNIVDSIKWVLGEQSTKTLRAGRMEDVIFNGTDKRKPLQYAEVALTIDNSERNLPTDLTEVEIKRRVFRSGESEYYINKNRCLLKNIRELFFDTGVGKSAYSILEQGKIDQILSQRPEDRRYIFEEAAGISRFKMECNEASKKIERTDENINQAESLMKVEKRSYESLKTQAEKAKSYNELVKRQLSVDVDIHYSKLKTYLALKDMRSERNKSLAAQVEALKSSLESFRVNIEEEQARMQSESQKSHSLQYAINRNEEAVNSRNDKIAFLESTYRDYINAKKEAENRAESIKSSLDRDKSELERMQAELDEKHQILEESQRQVKRANLMLSDDLKLIDDFKAKVTAEENLISENEEKIEKLGASLKEVVDSLASELDKMMGEKYSFKRRSSAEKNFNDRLDMIIRDLKEKAELQKSISSFSDKIISFENIISALQELKNDFLSYKDTIPPFIDSFLSPDGLLTKKREISEKEALLRDANVRSREKIVSFKSQIASLEVEVDNLRDTIKNMEIQLASVEAGISSFKAVKDNLERSIDEKEISFADSQSAITIANSRIEATANQLRQADSEKAELLNQIIELKKQLKELQDEINERYSALSSKEKEKNDTIDKINYLNNEIEKNELWINNTQDLIQNLYASFYNTYSRNLKEFEDRMDAELGEQVLLENELAEIKKQLQTLGPNINHMAVDEFEGAKERYEFLQKQLDDMYKSKHDLETVLAEIETRSKEMFLNTYKQISENFQVMFRRLFGGGRAEITLQDPENVLTSGIDIFAQPPGKKLISLTLLSGGERSMTAVALLFATYMVKPSPFCILDEIDAALDDKNIGFFLSVLEDFAKDSQFIIITHNKHTVMGSASLLGVTQMEAGVSTTVSYKLARIKGEAVILNENDNQVDFDSEGRRT</sequence>
<dbReference type="Pfam" id="PF02463">
    <property type="entry name" value="SMC_N"/>
    <property type="match status" value="1"/>
</dbReference>
<evidence type="ECO:0000259" key="8">
    <source>
        <dbReference type="Pfam" id="PF02463"/>
    </source>
</evidence>
<comment type="function">
    <text evidence="7">Required for chromosome condensation and partitioning.</text>
</comment>
<comment type="caution">
    <text evidence="9">The sequence shown here is derived from an EMBL/GenBank/DDBJ whole genome shotgun (WGS) entry which is preliminary data.</text>
</comment>
<dbReference type="SUPFAM" id="SSF52540">
    <property type="entry name" value="P-loop containing nucleoside triphosphate hydrolases"/>
    <property type="match status" value="1"/>
</dbReference>
<dbReference type="GO" id="GO:0005737">
    <property type="term" value="C:cytoplasm"/>
    <property type="evidence" value="ECO:0007669"/>
    <property type="project" value="UniProtKB-SubCell"/>
</dbReference>
<feature type="domain" description="RecF/RecN/SMC N-terminal" evidence="8">
    <location>
        <begin position="3"/>
        <end position="905"/>
    </location>
</feature>
<dbReference type="GO" id="GO:0030261">
    <property type="term" value="P:chromosome condensation"/>
    <property type="evidence" value="ECO:0007669"/>
    <property type="project" value="UniProtKB-KW"/>
</dbReference>
<feature type="coiled-coil region" evidence="7">
    <location>
        <begin position="255"/>
        <end position="394"/>
    </location>
</feature>
<organism evidence="9 10">
    <name type="scientific">Bullifex porci</name>
    <dbReference type="NCBI Taxonomy" id="2606638"/>
    <lineage>
        <taxon>Bacteria</taxon>
        <taxon>Pseudomonadati</taxon>
        <taxon>Spirochaetota</taxon>
        <taxon>Spirochaetia</taxon>
        <taxon>Spirochaetales</taxon>
        <taxon>Spirochaetaceae</taxon>
        <taxon>Bullifex</taxon>
    </lineage>
</organism>
<comment type="domain">
    <text evidence="7">Contains large globular domains required for ATP hydrolysis at each terminus and a third globular domain forming a flexible hinge near the middle of the molecule. These domains are separated by coiled-coil structures.</text>
</comment>
<gene>
    <name evidence="7" type="primary">smc</name>
    <name evidence="9" type="ORF">FYJ80_08460</name>
</gene>
<evidence type="ECO:0000256" key="4">
    <source>
        <dbReference type="ARBA" id="ARBA00023054"/>
    </source>
</evidence>
<keyword evidence="3 7" id="KW-0067">ATP-binding</keyword>
<protein>
    <recommendedName>
        <fullName evidence="7">Chromosome partition protein Smc</fullName>
    </recommendedName>
</protein>
<evidence type="ECO:0000256" key="7">
    <source>
        <dbReference type="HAMAP-Rule" id="MF_01894"/>
    </source>
</evidence>
<evidence type="ECO:0000313" key="10">
    <source>
        <dbReference type="Proteomes" id="UP000460549"/>
    </source>
</evidence>
<dbReference type="InterPro" id="IPR050308">
    <property type="entry name" value="MukB/SMC"/>
</dbReference>
<reference evidence="9 10" key="1">
    <citation type="submission" date="2019-08" db="EMBL/GenBank/DDBJ databases">
        <title>In-depth cultivation of the pig gut microbiome towards novel bacterial diversity and tailored functional studies.</title>
        <authorList>
            <person name="Wylensek D."/>
            <person name="Hitch T.C.A."/>
            <person name="Clavel T."/>
        </authorList>
    </citation>
    <scope>NUCLEOTIDE SEQUENCE [LARGE SCALE GENOMIC DNA]</scope>
    <source>
        <strain evidence="9 10">NM-380-WT-3C1</strain>
    </source>
</reference>
<dbReference type="InterPro" id="IPR011890">
    <property type="entry name" value="SMC_prok"/>
</dbReference>
<dbReference type="GO" id="GO:0003677">
    <property type="term" value="F:DNA binding"/>
    <property type="evidence" value="ECO:0007669"/>
    <property type="project" value="UniProtKB-UniRule"/>
</dbReference>
<keyword evidence="5" id="KW-0226">DNA condensation</keyword>
<dbReference type="GO" id="GO:0016887">
    <property type="term" value="F:ATP hydrolysis activity"/>
    <property type="evidence" value="ECO:0007669"/>
    <property type="project" value="InterPro"/>
</dbReference>
<keyword evidence="6 7" id="KW-0238">DNA-binding</keyword>
<feature type="coiled-coil region" evidence="7">
    <location>
        <begin position="678"/>
        <end position="748"/>
    </location>
</feature>
<dbReference type="Proteomes" id="UP000460549">
    <property type="component" value="Unassembled WGS sequence"/>
</dbReference>
<feature type="coiled-coil region" evidence="7">
    <location>
        <begin position="167"/>
        <end position="208"/>
    </location>
</feature>
<keyword evidence="1 7" id="KW-0963">Cytoplasm</keyword>
<dbReference type="AlphaFoldDB" id="A0A7X2PED1"/>
<feature type="coiled-coil region" evidence="7">
    <location>
        <begin position="593"/>
        <end position="641"/>
    </location>
</feature>
<dbReference type="GO" id="GO:0007062">
    <property type="term" value="P:sister chromatid cohesion"/>
    <property type="evidence" value="ECO:0007669"/>
    <property type="project" value="InterPro"/>
</dbReference>